<feature type="domain" description="HMA" evidence="2">
    <location>
        <begin position="1"/>
        <end position="63"/>
    </location>
</feature>
<comment type="caution">
    <text evidence="3">The sequence shown here is derived from an EMBL/GenBank/DDBJ whole genome shotgun (WGS) entry which is preliminary data.</text>
</comment>
<dbReference type="AlphaFoldDB" id="A0A430HPH7"/>
<dbReference type="InterPro" id="IPR006121">
    <property type="entry name" value="HMA_dom"/>
</dbReference>
<dbReference type="InterPro" id="IPR036163">
    <property type="entry name" value="HMA_dom_sf"/>
</dbReference>
<dbReference type="GO" id="GO:0046872">
    <property type="term" value="F:metal ion binding"/>
    <property type="evidence" value="ECO:0007669"/>
    <property type="project" value="UniProtKB-KW"/>
</dbReference>
<dbReference type="SUPFAM" id="SSF55008">
    <property type="entry name" value="HMA, heavy metal-associated domain"/>
    <property type="match status" value="1"/>
</dbReference>
<sequence>MIKLRIPEMSCGHCAGIINKTLKELDRDAVIQIDVPARTVELDTAAAQDEVLASLAEAGYPASVA</sequence>
<dbReference type="InterPro" id="IPR017969">
    <property type="entry name" value="Heavy-metal-associated_CS"/>
</dbReference>
<protein>
    <submittedName>
        <fullName evidence="3">Copper chaperone</fullName>
    </submittedName>
</protein>
<accession>A0A430HPH7</accession>
<dbReference type="RefSeq" id="WP_126073791.1">
    <property type="nucleotide sequence ID" value="NZ_CP051166.1"/>
</dbReference>
<organism evidence="3 4">
    <name type="scientific">Massilia atriviolacea</name>
    <dbReference type="NCBI Taxonomy" id="2495579"/>
    <lineage>
        <taxon>Bacteria</taxon>
        <taxon>Pseudomonadati</taxon>
        <taxon>Pseudomonadota</taxon>
        <taxon>Betaproteobacteria</taxon>
        <taxon>Burkholderiales</taxon>
        <taxon>Oxalobacteraceae</taxon>
        <taxon>Telluria group</taxon>
        <taxon>Massilia</taxon>
    </lineage>
</organism>
<evidence type="ECO:0000313" key="3">
    <source>
        <dbReference type="EMBL" id="RSZ59420.1"/>
    </source>
</evidence>
<dbReference type="Proteomes" id="UP000278085">
    <property type="component" value="Unassembled WGS sequence"/>
</dbReference>
<keyword evidence="1" id="KW-0479">Metal-binding</keyword>
<dbReference type="EMBL" id="RXLQ01000004">
    <property type="protein sequence ID" value="RSZ59420.1"/>
    <property type="molecule type" value="Genomic_DNA"/>
</dbReference>
<dbReference type="PROSITE" id="PS01047">
    <property type="entry name" value="HMA_1"/>
    <property type="match status" value="1"/>
</dbReference>
<name>A0A430HPH7_9BURK</name>
<keyword evidence="4" id="KW-1185">Reference proteome</keyword>
<dbReference type="Pfam" id="PF00403">
    <property type="entry name" value="HMA"/>
    <property type="match status" value="1"/>
</dbReference>
<dbReference type="CDD" id="cd00371">
    <property type="entry name" value="HMA"/>
    <property type="match status" value="1"/>
</dbReference>
<reference evidence="3 4" key="1">
    <citation type="submission" date="2018-12" db="EMBL/GenBank/DDBJ databases">
        <authorList>
            <person name="Yang E."/>
        </authorList>
    </citation>
    <scope>NUCLEOTIDE SEQUENCE [LARGE SCALE GENOMIC DNA]</scope>
    <source>
        <strain evidence="3 4">SOD</strain>
    </source>
</reference>
<proteinExistence type="predicted"/>
<gene>
    <name evidence="3" type="ORF">EJB06_09685</name>
</gene>
<evidence type="ECO:0000256" key="1">
    <source>
        <dbReference type="ARBA" id="ARBA00022723"/>
    </source>
</evidence>
<dbReference type="Gene3D" id="3.30.70.100">
    <property type="match status" value="1"/>
</dbReference>
<evidence type="ECO:0000313" key="4">
    <source>
        <dbReference type="Proteomes" id="UP000278085"/>
    </source>
</evidence>
<dbReference type="PROSITE" id="PS50846">
    <property type="entry name" value="HMA_2"/>
    <property type="match status" value="1"/>
</dbReference>
<evidence type="ECO:0000259" key="2">
    <source>
        <dbReference type="PROSITE" id="PS50846"/>
    </source>
</evidence>
<dbReference type="OrthoDB" id="9813965at2"/>